<reference evidence="1 2" key="1">
    <citation type="submission" date="2013-04" db="EMBL/GenBank/DDBJ databases">
        <title>Gluconobacter oxydans NBRC 3293 whole genome sequence.</title>
        <authorList>
            <person name="Matsutani M."/>
            <person name="Yakushi T."/>
            <person name="Matsushita K."/>
        </authorList>
    </citation>
    <scope>NUCLEOTIDE SEQUENCE [LARGE SCALE GENOMIC DNA]</scope>
    <source>
        <strain evidence="1 2">NBRC 3293</strain>
    </source>
</reference>
<organism evidence="1 2">
    <name type="scientific">Gluconobacter oxydans NBRC 3293</name>
    <dbReference type="NCBI Taxonomy" id="1315969"/>
    <lineage>
        <taxon>Bacteria</taxon>
        <taxon>Pseudomonadati</taxon>
        <taxon>Pseudomonadota</taxon>
        <taxon>Alphaproteobacteria</taxon>
        <taxon>Acetobacterales</taxon>
        <taxon>Acetobacteraceae</taxon>
        <taxon>Gluconobacter</taxon>
    </lineage>
</organism>
<protein>
    <submittedName>
        <fullName evidence="1">Uncharacterized protein</fullName>
    </submittedName>
</protein>
<sequence length="38" mass="4075">MEGTGLAGERGAVMPSGRQTDQLFCCPERVMQTGFVTI</sequence>
<dbReference type="EMBL" id="BARJ01000008">
    <property type="protein sequence ID" value="GEM16959.1"/>
    <property type="molecule type" value="Genomic_DNA"/>
</dbReference>
<gene>
    <name evidence="1" type="ORF">NBRC3293_1455</name>
</gene>
<evidence type="ECO:0000313" key="1">
    <source>
        <dbReference type="EMBL" id="GEM16959.1"/>
    </source>
</evidence>
<proteinExistence type="predicted"/>
<dbReference type="AlphaFoldDB" id="A0A829X5Q7"/>
<dbReference type="Proteomes" id="UP000484858">
    <property type="component" value="Unassembled WGS sequence"/>
</dbReference>
<accession>A0A829X5Q7</accession>
<name>A0A829X5Q7_GLUOY</name>
<comment type="caution">
    <text evidence="1">The sequence shown here is derived from an EMBL/GenBank/DDBJ whole genome shotgun (WGS) entry which is preliminary data.</text>
</comment>
<evidence type="ECO:0000313" key="2">
    <source>
        <dbReference type="Proteomes" id="UP000484858"/>
    </source>
</evidence>